<comment type="similarity">
    <text evidence="1">Belongs to the argonaute family. Long pAgo subfamily.</text>
</comment>
<dbReference type="Gene3D" id="3.30.420.10">
    <property type="entry name" value="Ribonuclease H-like superfamily/Ribonuclease H"/>
    <property type="match status" value="1"/>
</dbReference>
<dbReference type="GO" id="GO:0003676">
    <property type="term" value="F:nucleic acid binding"/>
    <property type="evidence" value="ECO:0007669"/>
    <property type="project" value="InterPro"/>
</dbReference>
<dbReference type="Pfam" id="PF02171">
    <property type="entry name" value="Piwi"/>
    <property type="match status" value="1"/>
</dbReference>
<proteinExistence type="inferred from homology"/>
<gene>
    <name evidence="4" type="ORF">E2488_01305</name>
</gene>
<dbReference type="InterPro" id="IPR036397">
    <property type="entry name" value="RNaseH_sf"/>
</dbReference>
<keyword evidence="5" id="KW-1185">Reference proteome</keyword>
<dbReference type="InterPro" id="IPR003165">
    <property type="entry name" value="Piwi"/>
</dbReference>
<evidence type="ECO:0000256" key="1">
    <source>
        <dbReference type="ARBA" id="ARBA00035012"/>
    </source>
</evidence>
<dbReference type="Gene3D" id="3.40.50.2300">
    <property type="match status" value="1"/>
</dbReference>
<dbReference type="SMART" id="SM00950">
    <property type="entry name" value="Piwi"/>
    <property type="match status" value="1"/>
</dbReference>
<evidence type="ECO:0000313" key="5">
    <source>
        <dbReference type="Proteomes" id="UP000298517"/>
    </source>
</evidence>
<accession>A0A4Y8AWK0</accession>
<dbReference type="InterPro" id="IPR012337">
    <property type="entry name" value="RNaseH-like_sf"/>
</dbReference>
<feature type="domain" description="Piwi" evidence="3">
    <location>
        <begin position="377"/>
        <end position="674"/>
    </location>
</feature>
<sequence length="688" mass="81091">MNQDLYFNVLNFNYPKQAITLYIALEEIGECFSIYKTKFPEDIGKSFPNTDFNKLDEIYTTFDVPAEGYKPHQVIFDKFNNRLYKQYLKFKLKKHFLAKGFICKRNFVKDTQVWLPAINTDKIPYNLNYKFSLKIQFNKVSHYPELVISYDGSTKILKKSIEEITRTDLIKTAIHQQTVFNYNMSTEKDWEKELWNKLEWENSYPILNRELANEYQIEIPLDKPDNKYKTYMKLVNGFTKNEIFNDDFRSIIDIRSKNWVKVPEYRLDNVNPEINLLQYRNGTGRMPQIEMVRNKCFERPKKYQVFYIFQEDHKDFVGELHTQFQKGTGKFYPGMGKFLDTPFHSESKNAIIFKNPNEILTTLKQRLEEIVFDEKITYAAIYISPFSKNDKDINNRKIYYKAKELLLKNNIVSQVIDYEKMVGNFEDYTQQFTLSNISLALLAKLQGIPWKLKTPDKKELIIGIGAFKNTDEDINYVGSAFSFQNNGTFNSFEYFKDYETIDLAGSITKAIRTFYAISHSDKVVIHFYKTMGYEDLQPILAAMKSLNLEVPLYILNINKTDSEDLIALDNNWYNKLMPKSGTFIRVGYNQYLLFNNSRHTNMQKYNDRDGYPFPIKIEISSPTEGALDDNTIIKGLIEQVYQFSRLYWKSLKQQNVPITIKYPEMVAQIAPNFDGNIPEDAKDKLWFL</sequence>
<dbReference type="SUPFAM" id="SSF53098">
    <property type="entry name" value="Ribonuclease H-like"/>
    <property type="match status" value="1"/>
</dbReference>
<protein>
    <recommendedName>
        <fullName evidence="2">Protein argonaute</fullName>
    </recommendedName>
</protein>
<evidence type="ECO:0000313" key="4">
    <source>
        <dbReference type="EMBL" id="TEW76515.1"/>
    </source>
</evidence>
<evidence type="ECO:0000256" key="2">
    <source>
        <dbReference type="ARBA" id="ARBA00035032"/>
    </source>
</evidence>
<dbReference type="AlphaFoldDB" id="A0A4Y8AWK0"/>
<dbReference type="RefSeq" id="WP_134246527.1">
    <property type="nucleotide sequence ID" value="NZ_SNQI01000001.1"/>
</dbReference>
<dbReference type="Proteomes" id="UP000298517">
    <property type="component" value="Unassembled WGS sequence"/>
</dbReference>
<dbReference type="OrthoDB" id="1388275at2"/>
<evidence type="ECO:0000259" key="3">
    <source>
        <dbReference type="SMART" id="SM00950"/>
    </source>
</evidence>
<dbReference type="EMBL" id="SNQI01000001">
    <property type="protein sequence ID" value="TEW76515.1"/>
    <property type="molecule type" value="Genomic_DNA"/>
</dbReference>
<name>A0A4Y8AWK0_9FLAO</name>
<comment type="caution">
    <text evidence="4">The sequence shown here is derived from an EMBL/GenBank/DDBJ whole genome shotgun (WGS) entry which is preliminary data.</text>
</comment>
<reference evidence="4 5" key="1">
    <citation type="journal article" date="2011" name="J. Microbiol.">
        <title>Gramella jeungdoensis sp. nov., isolated from a solar saltern in Korea.</title>
        <authorList>
            <person name="Joung Y."/>
            <person name="Kim H."/>
            <person name="Jang T."/>
            <person name="Ahn T.S."/>
            <person name="Joh K."/>
        </authorList>
    </citation>
    <scope>NUCLEOTIDE SEQUENCE [LARGE SCALE GENOMIC DNA]</scope>
    <source>
        <strain evidence="4 5">KCTC 23123</strain>
    </source>
</reference>
<organism evidence="4 5">
    <name type="scientific">Gramella jeungdoensis</name>
    <dbReference type="NCBI Taxonomy" id="708091"/>
    <lineage>
        <taxon>Bacteria</taxon>
        <taxon>Pseudomonadati</taxon>
        <taxon>Bacteroidota</taxon>
        <taxon>Flavobacteriia</taxon>
        <taxon>Flavobacteriales</taxon>
        <taxon>Flavobacteriaceae</taxon>
        <taxon>Christiangramia</taxon>
    </lineage>
</organism>